<evidence type="ECO:0000313" key="2">
    <source>
        <dbReference type="EMBL" id="BAV42900.1"/>
    </source>
</evidence>
<proteinExistence type="predicted"/>
<keyword evidence="2" id="KW-0378">Hydrolase</keyword>
<dbReference type="EMBL" id="AP017624">
    <property type="protein sequence ID" value="BAV42900.1"/>
    <property type="molecule type" value="Genomic_DNA"/>
</dbReference>
<feature type="domain" description="Amidohydrolase 3" evidence="1">
    <location>
        <begin position="55"/>
        <end position="543"/>
    </location>
</feature>
<dbReference type="InterPro" id="IPR013108">
    <property type="entry name" value="Amidohydro_3"/>
</dbReference>
<dbReference type="Gene3D" id="3.20.20.140">
    <property type="entry name" value="Metal-dependent hydrolases"/>
    <property type="match status" value="1"/>
</dbReference>
<dbReference type="SUPFAM" id="SSF51338">
    <property type="entry name" value="Composite domain of metallo-dependent hydrolases"/>
    <property type="match status" value="1"/>
</dbReference>
<dbReference type="InterPro" id="IPR011059">
    <property type="entry name" value="Metal-dep_hydrolase_composite"/>
</dbReference>
<dbReference type="AlphaFoldDB" id="A0A1B4Y774"/>
<dbReference type="PANTHER" id="PTHR22642:SF2">
    <property type="entry name" value="PROTEIN LONG AFTER FAR-RED 3"/>
    <property type="match status" value="1"/>
</dbReference>
<dbReference type="Pfam" id="PF07969">
    <property type="entry name" value="Amidohydro_3"/>
    <property type="match status" value="1"/>
</dbReference>
<gene>
    <name evidence="2" type="ORF">SHTP_3928</name>
</gene>
<dbReference type="GeneID" id="93438499"/>
<dbReference type="Gene3D" id="3.10.310.70">
    <property type="match status" value="1"/>
</dbReference>
<dbReference type="GO" id="GO:0016810">
    <property type="term" value="F:hydrolase activity, acting on carbon-nitrogen (but not peptide) bonds"/>
    <property type="evidence" value="ECO:0007669"/>
    <property type="project" value="InterPro"/>
</dbReference>
<dbReference type="CDD" id="cd01300">
    <property type="entry name" value="YtcJ_like"/>
    <property type="match status" value="1"/>
</dbReference>
<dbReference type="Proteomes" id="UP000218067">
    <property type="component" value="Chromosome"/>
</dbReference>
<sequence>MTGDADAIYTNGDIVTVDDEQPIAEAVAVKDGRIVAVGAHDDVVREHLGPHTRRVDLAGNTLLPGFIDPHSHYINALTVANQVNVFAPPAGPAADVEAIVAELKKFRDARDIADGEIIMAYGYDETVMPDGRTLHREDLDADFPNNPVLVGHVSLHGAVLNSAAMQKFGISADTETPPGGVIVRKEGSTEPDGLIMETAFLPIFASLPKPTPEQEVQWSIAGQLLYAAVGITTAHEGLTHAADIALLRRAAAGGVDLIDVIAYPFILELDEVLPENPADTFGTYHNRLKLGGVKITLDGSPQGRTAFFTTPYLADGPGGEKNWSGELPFSQETVNGWFKRVYDLGLPLNIHANGDGAIDVLLAAHEYAAADDPTKDRHTTVIHSQFVRRDQLAKYVEYNLIPSLFTEHAFYFGDTHVRLRGKEQAHFLSPMRAAIDMGLRPTNHTDFNVTPLDQMFVLWTAVNRVSRSGEVIGADQRVTALEALKAITINAAYQYSEEHSKGSITVGKLADLVIVDNNPLTVDPMKLKDIAVLETIKEGRTIYREPATQSS</sequence>
<dbReference type="InterPro" id="IPR032466">
    <property type="entry name" value="Metal_Hydrolase"/>
</dbReference>
<organism evidence="2 3">
    <name type="scientific">Mycobacterium ulcerans subsp. shinshuense</name>
    <dbReference type="NCBI Taxonomy" id="1124626"/>
    <lineage>
        <taxon>Bacteria</taxon>
        <taxon>Bacillati</taxon>
        <taxon>Actinomycetota</taxon>
        <taxon>Actinomycetes</taxon>
        <taxon>Mycobacteriales</taxon>
        <taxon>Mycobacteriaceae</taxon>
        <taxon>Mycobacterium</taxon>
        <taxon>Mycobacterium ulcerans group</taxon>
    </lineage>
</organism>
<accession>A0A1B4Y774</accession>
<dbReference type="Gene3D" id="2.30.40.10">
    <property type="entry name" value="Urease, subunit C, domain 1"/>
    <property type="match status" value="1"/>
</dbReference>
<protein>
    <submittedName>
        <fullName evidence="2">Metal-dependent hydrolase</fullName>
    </submittedName>
</protein>
<dbReference type="SUPFAM" id="SSF51556">
    <property type="entry name" value="Metallo-dependent hydrolases"/>
    <property type="match status" value="1"/>
</dbReference>
<evidence type="ECO:0000313" key="3">
    <source>
        <dbReference type="Proteomes" id="UP000218067"/>
    </source>
</evidence>
<dbReference type="RefSeq" id="WP_096371610.1">
    <property type="nucleotide sequence ID" value="NZ_AP017624.1"/>
</dbReference>
<evidence type="ECO:0000259" key="1">
    <source>
        <dbReference type="Pfam" id="PF07969"/>
    </source>
</evidence>
<dbReference type="PANTHER" id="PTHR22642">
    <property type="entry name" value="IMIDAZOLONEPROPIONASE"/>
    <property type="match status" value="1"/>
</dbReference>
<name>A0A1B4Y774_MYCUL</name>
<reference evidence="2 3" key="1">
    <citation type="submission" date="2016-08" db="EMBL/GenBank/DDBJ databases">
        <title>Complete genome sequence of Mycobacterium shinshuense, a subspecies of M. ulcerans.</title>
        <authorList>
            <person name="Yoshida M."/>
            <person name="Ogura Y."/>
            <person name="Hayashi T."/>
            <person name="Hoshino Y."/>
        </authorList>
    </citation>
    <scope>NUCLEOTIDE SEQUENCE [LARGE SCALE GENOMIC DNA]</scope>
    <source>
        <strain evidence="3">ATCC 33728</strain>
    </source>
</reference>
<dbReference type="InterPro" id="IPR033932">
    <property type="entry name" value="YtcJ-like"/>
</dbReference>